<dbReference type="eggNOG" id="KOG1801">
    <property type="taxonomic scope" value="Eukaryota"/>
</dbReference>
<keyword evidence="3" id="KW-0378">Hydrolase</keyword>
<dbReference type="Gene3D" id="3.40.50.300">
    <property type="entry name" value="P-loop containing nucleotide triphosphate hydrolases"/>
    <property type="match status" value="1"/>
</dbReference>
<sequence length="443" mass="49959">MTETIRCSSEWPFQPYLVFDVGDGSERRDNDSYINVQEIKLVMEIIKLIKDKRKDISSRNIGIITHYKAQKTMIQKDLEKEFDKKGLLQPIMIGESRQQDPEASSQKKKSSECMHTSDELDFSTFTQSGVSCIENGVTHTGPAEVDTVDAFQGRQKDCIIVTCVRASAVQGSIGFLASLQRLNVTITRAKYSLFILGHLRTLMENQHWYELIQDAQKRGAIIKTCDPNYRHDAMKILKLKPVLQRSLTHPPATAPEAPRPQGGLPSNKLDSGLAKTSFAASLYHTPSDAVTKEPERPPLQDRLRDPRLLRRLDAEAKGTLLKNAQPLNSQLPGLVHLLGESGIPLFLHDLSFIVPPSTAIVAPMNSHRSPLQAEPPPAHPAAPSTSKRKYSDRDSGFSHRRESRDFSEEERRGSVTHHMLRSTDWNRRRLEQEDSSAKKRRFL</sequence>
<evidence type="ECO:0000313" key="3">
    <source>
        <dbReference type="EMBL" id="EGW12320.1"/>
    </source>
</evidence>
<gene>
    <name evidence="3" type="ORF">I79_022412</name>
</gene>
<proteinExistence type="predicted"/>
<keyword evidence="3" id="KW-0347">Helicase</keyword>
<dbReference type="InterPro" id="IPR041679">
    <property type="entry name" value="DNA2/NAM7-like_C"/>
</dbReference>
<dbReference type="CDD" id="cd18808">
    <property type="entry name" value="SF1_C_Upf1"/>
    <property type="match status" value="1"/>
</dbReference>
<dbReference type="PANTHER" id="PTHR10887:SF537">
    <property type="entry name" value="HELICASE SENATAXIN-RELATED"/>
    <property type="match status" value="1"/>
</dbReference>
<feature type="compositionally biased region" description="Basic and acidic residues" evidence="1">
    <location>
        <begin position="424"/>
        <end position="437"/>
    </location>
</feature>
<keyword evidence="3" id="KW-0067">ATP-binding</keyword>
<dbReference type="PANTHER" id="PTHR10887">
    <property type="entry name" value="DNA2/NAM7 HELICASE FAMILY"/>
    <property type="match status" value="1"/>
</dbReference>
<feature type="region of interest" description="Disordered" evidence="1">
    <location>
        <begin position="285"/>
        <end position="308"/>
    </location>
</feature>
<protein>
    <submittedName>
        <fullName evidence="3">Putative helicase senataxin</fullName>
    </submittedName>
</protein>
<dbReference type="InterPro" id="IPR027417">
    <property type="entry name" value="P-loop_NTPase"/>
</dbReference>
<reference evidence="4" key="1">
    <citation type="journal article" date="2011" name="Nat. Biotechnol.">
        <title>The genomic sequence of the Chinese hamster ovary (CHO)-K1 cell line.</title>
        <authorList>
            <person name="Xu X."/>
            <person name="Nagarajan H."/>
            <person name="Lewis N.E."/>
            <person name="Pan S."/>
            <person name="Cai Z."/>
            <person name="Liu X."/>
            <person name="Chen W."/>
            <person name="Xie M."/>
            <person name="Wang W."/>
            <person name="Hammond S."/>
            <person name="Andersen M.R."/>
            <person name="Neff N."/>
            <person name="Passarelli B."/>
            <person name="Koh W."/>
            <person name="Fan H.C."/>
            <person name="Wang J."/>
            <person name="Gui Y."/>
            <person name="Lee K.H."/>
            <person name="Betenbaugh M.J."/>
            <person name="Quake S.R."/>
            <person name="Famili I."/>
            <person name="Palsson B.O."/>
            <person name="Wang J."/>
        </authorList>
    </citation>
    <scope>NUCLEOTIDE SEQUENCE [LARGE SCALE GENOMIC DNA]</scope>
    <source>
        <strain evidence="4">CHO K1 cell line</strain>
    </source>
</reference>
<feature type="compositionally biased region" description="Basic and acidic residues" evidence="1">
    <location>
        <begin position="389"/>
        <end position="413"/>
    </location>
</feature>
<dbReference type="InterPro" id="IPR047187">
    <property type="entry name" value="SF1_C_Upf1"/>
</dbReference>
<feature type="compositionally biased region" description="Basic and acidic residues" evidence="1">
    <location>
        <begin position="290"/>
        <end position="308"/>
    </location>
</feature>
<dbReference type="GO" id="GO:0006369">
    <property type="term" value="P:termination of RNA polymerase II transcription"/>
    <property type="evidence" value="ECO:0007669"/>
    <property type="project" value="TreeGrafter"/>
</dbReference>
<organism evidence="3 4">
    <name type="scientific">Cricetulus griseus</name>
    <name type="common">Chinese hamster</name>
    <name type="synonym">Cricetulus barabensis griseus</name>
    <dbReference type="NCBI Taxonomy" id="10029"/>
    <lineage>
        <taxon>Eukaryota</taxon>
        <taxon>Metazoa</taxon>
        <taxon>Chordata</taxon>
        <taxon>Craniata</taxon>
        <taxon>Vertebrata</taxon>
        <taxon>Euteleostomi</taxon>
        <taxon>Mammalia</taxon>
        <taxon>Eutheria</taxon>
        <taxon>Euarchontoglires</taxon>
        <taxon>Glires</taxon>
        <taxon>Rodentia</taxon>
        <taxon>Myomorpha</taxon>
        <taxon>Muroidea</taxon>
        <taxon>Cricetidae</taxon>
        <taxon>Cricetinae</taxon>
        <taxon>Cricetulus</taxon>
    </lineage>
</organism>
<dbReference type="GO" id="GO:0016604">
    <property type="term" value="C:nuclear body"/>
    <property type="evidence" value="ECO:0007669"/>
    <property type="project" value="TreeGrafter"/>
</dbReference>
<evidence type="ECO:0000259" key="2">
    <source>
        <dbReference type="Pfam" id="PF13087"/>
    </source>
</evidence>
<dbReference type="AlphaFoldDB" id="G3IF91"/>
<feature type="region of interest" description="Disordered" evidence="1">
    <location>
        <begin position="248"/>
        <end position="270"/>
    </location>
</feature>
<dbReference type="SUPFAM" id="SSF52540">
    <property type="entry name" value="P-loop containing nucleoside triphosphate hydrolases"/>
    <property type="match status" value="1"/>
</dbReference>
<dbReference type="Pfam" id="PF13087">
    <property type="entry name" value="AAA_12"/>
    <property type="match status" value="1"/>
</dbReference>
<evidence type="ECO:0000313" key="4">
    <source>
        <dbReference type="Proteomes" id="UP000001075"/>
    </source>
</evidence>
<feature type="region of interest" description="Disordered" evidence="1">
    <location>
        <begin position="93"/>
        <end position="112"/>
    </location>
</feature>
<evidence type="ECO:0000256" key="1">
    <source>
        <dbReference type="SAM" id="MobiDB-lite"/>
    </source>
</evidence>
<dbReference type="STRING" id="10029.G3IF91"/>
<dbReference type="EMBL" id="JH002349">
    <property type="protein sequence ID" value="EGW12320.1"/>
    <property type="molecule type" value="Genomic_DNA"/>
</dbReference>
<keyword evidence="3" id="KW-0547">Nucleotide-binding</keyword>
<dbReference type="PaxDb" id="10029-XP_007614213.1"/>
<accession>G3IF91</accession>
<dbReference type="InParanoid" id="G3IF91"/>
<dbReference type="InterPro" id="IPR045055">
    <property type="entry name" value="DNA2/NAM7-like"/>
</dbReference>
<name>G3IF91_CRIGR</name>
<dbReference type="GO" id="GO:0001147">
    <property type="term" value="F:transcription termination site sequence-specific DNA binding"/>
    <property type="evidence" value="ECO:0007669"/>
    <property type="project" value="TreeGrafter"/>
</dbReference>
<feature type="region of interest" description="Disordered" evidence="1">
    <location>
        <begin position="366"/>
        <end position="443"/>
    </location>
</feature>
<dbReference type="GO" id="GO:0004386">
    <property type="term" value="F:helicase activity"/>
    <property type="evidence" value="ECO:0007669"/>
    <property type="project" value="UniProtKB-KW"/>
</dbReference>
<dbReference type="Proteomes" id="UP000001075">
    <property type="component" value="Unassembled WGS sequence"/>
</dbReference>
<feature type="domain" description="DNA2/NAM7 helicase-like C-terminal" evidence="2">
    <location>
        <begin position="9"/>
        <end position="198"/>
    </location>
</feature>